<keyword evidence="1" id="KW-0560">Oxidoreductase</keyword>
<dbReference type="RefSeq" id="XP_026744520.1">
    <property type="nucleotide sequence ID" value="XM_026888719.1"/>
</dbReference>
<dbReference type="SUPFAM" id="SSF48113">
    <property type="entry name" value="Heme-dependent peroxidases"/>
    <property type="match status" value="1"/>
</dbReference>
<dbReference type="PRINTS" id="PR00457">
    <property type="entry name" value="ANPEROXIDASE"/>
</dbReference>
<feature type="signal peptide" evidence="3">
    <location>
        <begin position="1"/>
        <end position="19"/>
    </location>
</feature>
<keyword evidence="2" id="KW-0408">Iron</keyword>
<dbReference type="InterPro" id="IPR019791">
    <property type="entry name" value="Haem_peroxidase_animal"/>
</dbReference>
<dbReference type="Gene3D" id="1.10.640.10">
    <property type="entry name" value="Haem peroxidase domain superfamily, animal type"/>
    <property type="match status" value="2"/>
</dbReference>
<dbReference type="Pfam" id="PF03098">
    <property type="entry name" value="An_peroxidase"/>
    <property type="match status" value="2"/>
</dbReference>
<proteinExistence type="predicted"/>
<feature type="binding site" description="axial binding residue" evidence="2">
    <location>
        <position position="517"/>
    </location>
    <ligand>
        <name>heme b</name>
        <dbReference type="ChEBI" id="CHEBI:60344"/>
    </ligand>
    <ligandPart>
        <name>Fe</name>
        <dbReference type="ChEBI" id="CHEBI:18248"/>
    </ligandPart>
</feature>
<name>A0A7E5WUM0_TRINI</name>
<evidence type="ECO:0000256" key="3">
    <source>
        <dbReference type="SAM" id="SignalP"/>
    </source>
</evidence>
<dbReference type="InParanoid" id="A0A7E5WUM0"/>
<evidence type="ECO:0000256" key="2">
    <source>
        <dbReference type="PIRSR" id="PIRSR619791-2"/>
    </source>
</evidence>
<dbReference type="PANTHER" id="PTHR11475:SF86">
    <property type="entry name" value="PEROXIDASE"/>
    <property type="match status" value="1"/>
</dbReference>
<dbReference type="GeneID" id="113505871"/>
<sequence>MYFLLNFLIFTAVFCRVESGLFDRYSGKKVEAAQAKELRLKNATERCSIELQSCTPHEGSRIDGTCNNYKYPIRGSARGPYLRLLKPDYANDRDIRMNRHGDHLPSARKVRTVLHSTGRVEDKVTFNMAAVHMLEFIHRDISVMNGPLDYLRRRQYCCTPIGRKDPKCIPIHVPDNDPYLKVTDIRCLNFSRAETFQEAGCTPETVLPEQINFQTPVIDLSTIYGVDNLALSKVRKFKHGLLILEKRENRYVPANITANSTYLSSEMVEEMKTKIITNIKDDMTMKLTMNMINNNYTVANMTSELMTNLSSEMIGHMTKKMPNMLPNETETDDLKQQIMQTVMQNIRSNITTEKDKMANMTADALIDSIATIVADSMVRLVNSLVSIRPNVTENVCFQNNDTETVCYDFGFPEVGNYDLRTTTLTIFFMREHNRLARALHEINPCWKDDRLFKVARQINIATAANIFMYELLPALLGFRNMVNYGILSENVEHVSAYEADAVPLVYAEYDIATRYFHTFLDGRIKTYTESYHYKDEYSYSDTMFRSGLLEKGKILEEINRGTFHQNAAKIDDIQDPEISESYFGKRLQKAHDLPAIGIQRGRDMGIRGYNDYRHLCGMKPAKKFRDFLDVMEIEKVEALKRLYDDVDDVDLLAGVMSENHIQGIYAGPTLFCIMMKQYEVYRYSDRFWFERGDQMHSFSLDQLHEIRKTNMARLACDNAEGIKYIQHQAFMNVKPGNMPVPCSHIDGPDLRRWEDESCHKYSKYSDEAHVGYKMSGGYKKEPKHYMNYKQIPEKYERVSEGYDRAPEGYVRAAEGYNQAPDGYERASEEYERVSEGFKQSPMVYKHKQSYFGNGRDSEFSTFFDNLLSYKPYEEVSSERIEYFSF</sequence>
<dbReference type="PANTHER" id="PTHR11475">
    <property type="entry name" value="OXIDASE/PEROXIDASE"/>
    <property type="match status" value="1"/>
</dbReference>
<dbReference type="GO" id="GO:0006979">
    <property type="term" value="P:response to oxidative stress"/>
    <property type="evidence" value="ECO:0007669"/>
    <property type="project" value="InterPro"/>
</dbReference>
<dbReference type="GO" id="GO:0046872">
    <property type="term" value="F:metal ion binding"/>
    <property type="evidence" value="ECO:0007669"/>
    <property type="project" value="UniProtKB-KW"/>
</dbReference>
<dbReference type="Proteomes" id="UP000322000">
    <property type="component" value="Chromosome 27"/>
</dbReference>
<keyword evidence="2" id="KW-0349">Heme</keyword>
<dbReference type="InterPro" id="IPR010255">
    <property type="entry name" value="Haem_peroxidase_sf"/>
</dbReference>
<dbReference type="PROSITE" id="PS50292">
    <property type="entry name" value="PEROXIDASE_3"/>
    <property type="match status" value="1"/>
</dbReference>
<dbReference type="KEGG" id="tnl:113505871"/>
<gene>
    <name evidence="5" type="primary">LOC113505871</name>
</gene>
<keyword evidence="3" id="KW-0732">Signal</keyword>
<keyword evidence="1" id="KW-0575">Peroxidase</keyword>
<evidence type="ECO:0000313" key="4">
    <source>
        <dbReference type="Proteomes" id="UP000322000"/>
    </source>
</evidence>
<protein>
    <submittedName>
        <fullName evidence="5">Peroxidase-like</fullName>
    </submittedName>
</protein>
<dbReference type="InterPro" id="IPR037120">
    <property type="entry name" value="Haem_peroxidase_sf_animal"/>
</dbReference>
<evidence type="ECO:0000313" key="5">
    <source>
        <dbReference type="RefSeq" id="XP_026744520.1"/>
    </source>
</evidence>
<feature type="chain" id="PRO_5028960242" evidence="3">
    <location>
        <begin position="20"/>
        <end position="885"/>
    </location>
</feature>
<dbReference type="AlphaFoldDB" id="A0A7E5WUM0"/>
<evidence type="ECO:0000256" key="1">
    <source>
        <dbReference type="ARBA" id="ARBA00022559"/>
    </source>
</evidence>
<keyword evidence="4" id="KW-1185">Reference proteome</keyword>
<keyword evidence="2" id="KW-0479">Metal-binding</keyword>
<reference evidence="5" key="1">
    <citation type="submission" date="2025-08" db="UniProtKB">
        <authorList>
            <consortium name="RefSeq"/>
        </authorList>
    </citation>
    <scope>IDENTIFICATION</scope>
</reference>
<accession>A0A7E5WUM0</accession>
<dbReference type="GO" id="GO:0020037">
    <property type="term" value="F:heme binding"/>
    <property type="evidence" value="ECO:0007669"/>
    <property type="project" value="InterPro"/>
</dbReference>
<dbReference type="GO" id="GO:0004601">
    <property type="term" value="F:peroxidase activity"/>
    <property type="evidence" value="ECO:0007669"/>
    <property type="project" value="UniProtKB-KW"/>
</dbReference>
<organism evidence="4 5">
    <name type="scientific">Trichoplusia ni</name>
    <name type="common">Cabbage looper</name>
    <dbReference type="NCBI Taxonomy" id="7111"/>
    <lineage>
        <taxon>Eukaryota</taxon>
        <taxon>Metazoa</taxon>
        <taxon>Ecdysozoa</taxon>
        <taxon>Arthropoda</taxon>
        <taxon>Hexapoda</taxon>
        <taxon>Insecta</taxon>
        <taxon>Pterygota</taxon>
        <taxon>Neoptera</taxon>
        <taxon>Endopterygota</taxon>
        <taxon>Lepidoptera</taxon>
        <taxon>Glossata</taxon>
        <taxon>Ditrysia</taxon>
        <taxon>Noctuoidea</taxon>
        <taxon>Noctuidae</taxon>
        <taxon>Plusiinae</taxon>
        <taxon>Trichoplusia</taxon>
    </lineage>
</organism>
<dbReference type="OrthoDB" id="823504at2759"/>